<comment type="caution">
    <text evidence="1">The sequence shown here is derived from an EMBL/GenBank/DDBJ whole genome shotgun (WGS) entry which is preliminary data.</text>
</comment>
<dbReference type="RefSeq" id="XP_022482652.1">
    <property type="nucleotide sequence ID" value="XM_022637494.1"/>
</dbReference>
<keyword evidence="2" id="KW-1185">Reference proteome</keyword>
<sequence>MWPSCDPRKVGIIAKSLMLLFLHDDVIEYAYSKESDTILETGISLDQSYTNRPTPHDPKGSIFAKFVTETLAADPAWGPGMLRGMIAYAKFTNKNQHMTDISFPSLSSYIEYRCADVANDLGAIEGLVVKHCSLTNDLYSFDKECQEQKTAGAMLVNVVQCLKDVLGVSSQTAKMVAMGVIWEVERELASEYDENVALGRWSPSQTLYVERLIEAASGNGFYSATAGRYSKQYMLRNTESCCGSEG</sequence>
<proteinExistence type="predicted"/>
<dbReference type="OrthoDB" id="3004402at2759"/>
<dbReference type="GeneID" id="34582228"/>
<protein>
    <submittedName>
        <fullName evidence="1">Uncharacterized protein</fullName>
    </submittedName>
</protein>
<accession>A0A1F5L2G9</accession>
<gene>
    <name evidence="1" type="ORF">PENARI_c056G09167</name>
</gene>
<evidence type="ECO:0000313" key="2">
    <source>
        <dbReference type="Proteomes" id="UP000177622"/>
    </source>
</evidence>
<name>A0A1F5L2G9_PENAI</name>
<dbReference type="Proteomes" id="UP000177622">
    <property type="component" value="Unassembled WGS sequence"/>
</dbReference>
<organism evidence="1 2">
    <name type="scientific">Penicillium arizonense</name>
    <dbReference type="NCBI Taxonomy" id="1835702"/>
    <lineage>
        <taxon>Eukaryota</taxon>
        <taxon>Fungi</taxon>
        <taxon>Dikarya</taxon>
        <taxon>Ascomycota</taxon>
        <taxon>Pezizomycotina</taxon>
        <taxon>Eurotiomycetes</taxon>
        <taxon>Eurotiomycetidae</taxon>
        <taxon>Eurotiales</taxon>
        <taxon>Aspergillaceae</taxon>
        <taxon>Penicillium</taxon>
    </lineage>
</organism>
<dbReference type="InterPro" id="IPR008949">
    <property type="entry name" value="Isoprenoid_synthase_dom_sf"/>
</dbReference>
<dbReference type="SUPFAM" id="SSF48576">
    <property type="entry name" value="Terpenoid synthases"/>
    <property type="match status" value="1"/>
</dbReference>
<reference evidence="1 2" key="1">
    <citation type="journal article" date="2016" name="Sci. Rep.">
        <title>Penicillium arizonense, a new, genome sequenced fungal species, reveals a high chemical diversity in secreted metabolites.</title>
        <authorList>
            <person name="Grijseels S."/>
            <person name="Nielsen J.C."/>
            <person name="Randelovic M."/>
            <person name="Nielsen J."/>
            <person name="Nielsen K.F."/>
            <person name="Workman M."/>
            <person name="Frisvad J.C."/>
        </authorList>
    </citation>
    <scope>NUCLEOTIDE SEQUENCE [LARGE SCALE GENOMIC DNA]</scope>
    <source>
        <strain evidence="1 2">CBS 141311</strain>
    </source>
</reference>
<dbReference type="Gene3D" id="1.10.600.10">
    <property type="entry name" value="Farnesyl Diphosphate Synthase"/>
    <property type="match status" value="2"/>
</dbReference>
<dbReference type="AlphaFoldDB" id="A0A1F5L2G9"/>
<evidence type="ECO:0000313" key="1">
    <source>
        <dbReference type="EMBL" id="OGE47190.1"/>
    </source>
</evidence>
<dbReference type="Pfam" id="PF19086">
    <property type="entry name" value="Terpene_syn_C_2"/>
    <property type="match status" value="1"/>
</dbReference>
<dbReference type="EMBL" id="LXJU01000056">
    <property type="protein sequence ID" value="OGE47190.1"/>
    <property type="molecule type" value="Genomic_DNA"/>
</dbReference>